<evidence type="ECO:0008006" key="4">
    <source>
        <dbReference type="Google" id="ProtNLM"/>
    </source>
</evidence>
<evidence type="ECO:0000313" key="3">
    <source>
        <dbReference type="Proteomes" id="UP000280346"/>
    </source>
</evidence>
<dbReference type="PROSITE" id="PS51257">
    <property type="entry name" value="PROKAR_LIPOPROTEIN"/>
    <property type="match status" value="1"/>
</dbReference>
<dbReference type="OrthoDB" id="7348069at2"/>
<dbReference type="Proteomes" id="UP000280346">
    <property type="component" value="Unassembled WGS sequence"/>
</dbReference>
<protein>
    <recommendedName>
        <fullName evidence="4">Lipoprotein</fullName>
    </recommendedName>
</protein>
<organism evidence="2 3">
    <name type="scientific">Azospirillum doebereinerae</name>
    <dbReference type="NCBI Taxonomy" id="92933"/>
    <lineage>
        <taxon>Bacteria</taxon>
        <taxon>Pseudomonadati</taxon>
        <taxon>Pseudomonadota</taxon>
        <taxon>Alphaproteobacteria</taxon>
        <taxon>Rhodospirillales</taxon>
        <taxon>Azospirillaceae</taxon>
        <taxon>Azospirillum</taxon>
    </lineage>
</organism>
<keyword evidence="1" id="KW-0732">Signal</keyword>
<evidence type="ECO:0000313" key="2">
    <source>
        <dbReference type="EMBL" id="RUQ64031.1"/>
    </source>
</evidence>
<dbReference type="AlphaFoldDB" id="A0A433J1H1"/>
<gene>
    <name evidence="2" type="ORF">EJ913_26645</name>
</gene>
<dbReference type="RefSeq" id="WP_127003660.1">
    <property type="nucleotide sequence ID" value="NZ_JBNPXW010000021.1"/>
</dbReference>
<dbReference type="EMBL" id="RZIJ01000030">
    <property type="protein sequence ID" value="RUQ64031.1"/>
    <property type="molecule type" value="Genomic_DNA"/>
</dbReference>
<keyword evidence="3" id="KW-1185">Reference proteome</keyword>
<reference evidence="2 3" key="1">
    <citation type="submission" date="2018-12" db="EMBL/GenBank/DDBJ databases">
        <authorList>
            <person name="Yang Y."/>
        </authorList>
    </citation>
    <scope>NUCLEOTIDE SEQUENCE [LARGE SCALE GENOMIC DNA]</scope>
    <source>
        <strain evidence="2 3">GSF71</strain>
    </source>
</reference>
<evidence type="ECO:0000256" key="1">
    <source>
        <dbReference type="SAM" id="SignalP"/>
    </source>
</evidence>
<feature type="chain" id="PRO_5019213162" description="Lipoprotein" evidence="1">
    <location>
        <begin position="19"/>
        <end position="146"/>
    </location>
</feature>
<feature type="signal peptide" evidence="1">
    <location>
        <begin position="1"/>
        <end position="18"/>
    </location>
</feature>
<sequence length="146" mass="14275">MGVRVSGVLLGLSVVVLAACATGPGAEVAQRAQTELVGMPKDRLLACAGVPERQASAEGRDYYTYVARPSGGYGPSSGLGIGAGGGSFGSGVGLGLGFSLPVGGTSTGCEVTVVLGRGGAVEQVSYPAGVSLSACAPIVENCVRSR</sequence>
<proteinExistence type="predicted"/>
<accession>A0A433J1H1</accession>
<name>A0A433J1H1_9PROT</name>
<comment type="caution">
    <text evidence="2">The sequence shown here is derived from an EMBL/GenBank/DDBJ whole genome shotgun (WGS) entry which is preliminary data.</text>
</comment>